<reference evidence="2" key="1">
    <citation type="submission" date="2018-06" db="EMBL/GenBank/DDBJ databases">
        <authorList>
            <person name="Zhirakovskaya E."/>
        </authorList>
    </citation>
    <scope>NUCLEOTIDE SEQUENCE</scope>
</reference>
<dbReference type="GO" id="GO:0043683">
    <property type="term" value="P:type IV pilus assembly"/>
    <property type="evidence" value="ECO:0007669"/>
    <property type="project" value="InterPro"/>
</dbReference>
<keyword evidence="1" id="KW-0472">Membrane</keyword>
<dbReference type="AlphaFoldDB" id="A0A3B1BS95"/>
<dbReference type="InterPro" id="IPR012902">
    <property type="entry name" value="N_methyl_site"/>
</dbReference>
<dbReference type="InterPro" id="IPR045584">
    <property type="entry name" value="Pilin-like"/>
</dbReference>
<dbReference type="EMBL" id="UOGC01000110">
    <property type="protein sequence ID" value="VAX20799.1"/>
    <property type="molecule type" value="Genomic_DNA"/>
</dbReference>
<keyword evidence="1" id="KW-1133">Transmembrane helix</keyword>
<dbReference type="PROSITE" id="PS00409">
    <property type="entry name" value="PROKAR_NTER_METHYL"/>
    <property type="match status" value="1"/>
</dbReference>
<proteinExistence type="predicted"/>
<organism evidence="2">
    <name type="scientific">hydrothermal vent metagenome</name>
    <dbReference type="NCBI Taxonomy" id="652676"/>
    <lineage>
        <taxon>unclassified sequences</taxon>
        <taxon>metagenomes</taxon>
        <taxon>ecological metagenomes</taxon>
    </lineage>
</organism>
<protein>
    <recommendedName>
        <fullName evidence="3">Type IV fimbrial biogenesis protein PilW</fullName>
    </recommendedName>
</protein>
<dbReference type="SUPFAM" id="SSF54523">
    <property type="entry name" value="Pili subunits"/>
    <property type="match status" value="1"/>
</dbReference>
<feature type="transmembrane region" description="Helical" evidence="1">
    <location>
        <begin position="23"/>
        <end position="47"/>
    </location>
</feature>
<gene>
    <name evidence="2" type="ORF">MNBD_NITROSPINAE01-1193</name>
</gene>
<keyword evidence="1" id="KW-0812">Transmembrane</keyword>
<dbReference type="NCBIfam" id="TIGR02532">
    <property type="entry name" value="IV_pilin_GFxxxE"/>
    <property type="match status" value="1"/>
</dbReference>
<dbReference type="InterPro" id="IPR032092">
    <property type="entry name" value="PilW"/>
</dbReference>
<dbReference type="Pfam" id="PF07963">
    <property type="entry name" value="N_methyl"/>
    <property type="match status" value="1"/>
</dbReference>
<evidence type="ECO:0000256" key="1">
    <source>
        <dbReference type="SAM" id="Phobius"/>
    </source>
</evidence>
<evidence type="ECO:0008006" key="3">
    <source>
        <dbReference type="Google" id="ProtNLM"/>
    </source>
</evidence>
<dbReference type="Pfam" id="PF16074">
    <property type="entry name" value="PilW"/>
    <property type="match status" value="1"/>
</dbReference>
<name>A0A3B1BS95_9ZZZZ</name>
<accession>A0A3B1BS95</accession>
<evidence type="ECO:0000313" key="2">
    <source>
        <dbReference type="EMBL" id="VAX20799.1"/>
    </source>
</evidence>
<sequence>MPDRSHHNEEMNRMKQHAFSQRGFTLIELLVALAVGGMVMAMTAQMFKSNMTASSLLNQVQNMEINARVATDFIGRDLRAAGMGLNGAGTESLASRPMYLWDNNLAGTADGTSYADIKTQLTARPGTDIIEVFYSYLQEPIKLPVGGGPQPKFSTASAQTHVPQSALTGFPGYDGANASVFEGYSVMIYDCSSSNPDPLNRRCTEVITNAQNTGTNVNLVRNNGVSVDSANRPHSCASLAPATEVCLTIGEDVYYYVYDDPNDPDNPKLARQRLGGARETIANFVEDFQVEVCVDNNAGVANKRCESAEWTGSPAPNESSIRMAKINLMVRTKDLDPRKALEAPPTLDNSTIAELAGTDKYRRRVMSRTIRLRNMGN</sequence>